<evidence type="ECO:0000256" key="1">
    <source>
        <dbReference type="SAM" id="MobiDB-lite"/>
    </source>
</evidence>
<comment type="caution">
    <text evidence="2">The sequence shown here is derived from an EMBL/GenBank/DDBJ whole genome shotgun (WGS) entry which is preliminary data.</text>
</comment>
<feature type="compositionally biased region" description="Low complexity" evidence="1">
    <location>
        <begin position="62"/>
        <end position="73"/>
    </location>
</feature>
<reference evidence="2" key="2">
    <citation type="journal article" date="2023" name="IMA Fungus">
        <title>Comparative genomic study of the Penicillium genus elucidates a diverse pangenome and 15 lateral gene transfer events.</title>
        <authorList>
            <person name="Petersen C."/>
            <person name="Sorensen T."/>
            <person name="Nielsen M.R."/>
            <person name="Sondergaard T.E."/>
            <person name="Sorensen J.L."/>
            <person name="Fitzpatrick D.A."/>
            <person name="Frisvad J.C."/>
            <person name="Nielsen K.L."/>
        </authorList>
    </citation>
    <scope>NUCLEOTIDE SEQUENCE</scope>
    <source>
        <strain evidence="2">IBT 19713</strain>
    </source>
</reference>
<feature type="compositionally biased region" description="Low complexity" evidence="1">
    <location>
        <begin position="85"/>
        <end position="107"/>
    </location>
</feature>
<accession>A0A9W9PJJ9</accession>
<name>A0A9W9PJJ9_9EURO</name>
<dbReference type="GeneID" id="83198466"/>
<keyword evidence="3" id="KW-1185">Reference proteome</keyword>
<dbReference type="OrthoDB" id="4342229at2759"/>
<dbReference type="RefSeq" id="XP_058334304.1">
    <property type="nucleotide sequence ID" value="XM_058471163.1"/>
</dbReference>
<evidence type="ECO:0000313" key="2">
    <source>
        <dbReference type="EMBL" id="KAJ5246883.1"/>
    </source>
</evidence>
<organism evidence="2 3">
    <name type="scientific">Penicillium chermesinum</name>
    <dbReference type="NCBI Taxonomy" id="63820"/>
    <lineage>
        <taxon>Eukaryota</taxon>
        <taxon>Fungi</taxon>
        <taxon>Dikarya</taxon>
        <taxon>Ascomycota</taxon>
        <taxon>Pezizomycotina</taxon>
        <taxon>Eurotiomycetes</taxon>
        <taxon>Eurotiomycetidae</taxon>
        <taxon>Eurotiales</taxon>
        <taxon>Aspergillaceae</taxon>
        <taxon>Penicillium</taxon>
    </lineage>
</organism>
<proteinExistence type="predicted"/>
<dbReference type="Proteomes" id="UP001150941">
    <property type="component" value="Unassembled WGS sequence"/>
</dbReference>
<evidence type="ECO:0000313" key="3">
    <source>
        <dbReference type="Proteomes" id="UP001150941"/>
    </source>
</evidence>
<gene>
    <name evidence="2" type="ORF">N7468_001866</name>
</gene>
<dbReference type="AlphaFoldDB" id="A0A9W9PJJ9"/>
<sequence>MTTIVAVSSVYAHPIREPERAVDKEGSSILLPREPRLIPDTTNYIAQLLNELGVGPPVPSETPALVPTPTVTAEQGQPEDHERTPSATLSSSSSTSSATSSSTATPTEPGDTVQFTTTIKNENDKPIHNIQFGAGWKGGNRIEASDIPVIFDAVYTELAHRFNDMVDSSDEMTLRR</sequence>
<feature type="region of interest" description="Disordered" evidence="1">
    <location>
        <begin position="55"/>
        <end position="122"/>
    </location>
</feature>
<dbReference type="EMBL" id="JAPQKS010000002">
    <property type="protein sequence ID" value="KAJ5246883.1"/>
    <property type="molecule type" value="Genomic_DNA"/>
</dbReference>
<protein>
    <submittedName>
        <fullName evidence="2">Uncharacterized protein</fullName>
    </submittedName>
</protein>
<reference evidence="2" key="1">
    <citation type="submission" date="2022-11" db="EMBL/GenBank/DDBJ databases">
        <authorList>
            <person name="Petersen C."/>
        </authorList>
    </citation>
    <scope>NUCLEOTIDE SEQUENCE</scope>
    <source>
        <strain evidence="2">IBT 19713</strain>
    </source>
</reference>